<dbReference type="Pfam" id="PF00233">
    <property type="entry name" value="PDEase_I"/>
    <property type="match status" value="1"/>
</dbReference>
<protein>
    <recommendedName>
        <fullName evidence="8">PDEase domain-containing protein</fullName>
    </recommendedName>
</protein>
<evidence type="ECO:0000313" key="9">
    <source>
        <dbReference type="EMBL" id="CEM31578.1"/>
    </source>
</evidence>
<dbReference type="GO" id="GO:0007165">
    <property type="term" value="P:signal transduction"/>
    <property type="evidence" value="ECO:0007669"/>
    <property type="project" value="InterPro"/>
</dbReference>
<dbReference type="InterPro" id="IPR023174">
    <property type="entry name" value="PDEase_CS"/>
</dbReference>
<sequence>MPPRTSDSEDERPRGRYETLRANIGWVIDHPVCEKVIIIMVFNYISLTFVQLVVFDVVTSQQMHALDVIDLTLCCIFILKVSLKAFAFGRFYFLEPLNAVDILCVLLAFFLSLGSLTIEDDLVDRIARMRGVLRIFRLLHVYNQFQEEFALGLAKKKQGGVCYEAPLEKVLKTLRKVKGEYRLSHRLPNDVNLAIRILASGRLYDPILDEDRLDENSAASAWVQTSSTCRHHLTSTGAPCIGAKIEDAGDSARSILSCMTESAVNDTILSGVDDWEFDVFECDRLSGGNCLRLLTNFVAQSSFALEELCIDCKKWDELLFAVQKGYHQDNPYHMRLHAADVVHGAYWFCKVGELWSLSLKGFTNVELFTVIFSAAIHDYDHPGVSNNFLIKTNDPLAILYMTRPC</sequence>
<keyword evidence="2 7" id="KW-0812">Transmembrane</keyword>
<evidence type="ECO:0000313" key="10">
    <source>
        <dbReference type="Proteomes" id="UP000041254"/>
    </source>
</evidence>
<dbReference type="Gene3D" id="1.10.1300.10">
    <property type="entry name" value="3'5'-cyclic nucleotide phosphodiesterase, catalytic domain"/>
    <property type="match status" value="1"/>
</dbReference>
<dbReference type="SUPFAM" id="SSF81324">
    <property type="entry name" value="Voltage-gated potassium channels"/>
    <property type="match status" value="1"/>
</dbReference>
<evidence type="ECO:0000256" key="4">
    <source>
        <dbReference type="ARBA" id="ARBA00022801"/>
    </source>
</evidence>
<dbReference type="InParanoid" id="A0A0G4GN65"/>
<name>A0A0G4GN65_VITBC</name>
<dbReference type="Proteomes" id="UP000041254">
    <property type="component" value="Unassembled WGS sequence"/>
</dbReference>
<dbReference type="Gene3D" id="1.20.120.350">
    <property type="entry name" value="Voltage-gated potassium channels. Chain C"/>
    <property type="match status" value="1"/>
</dbReference>
<dbReference type="InterPro" id="IPR027359">
    <property type="entry name" value="Volt_channel_dom_sf"/>
</dbReference>
<accession>A0A0G4GN65</accession>
<keyword evidence="6 7" id="KW-0472">Membrane</keyword>
<dbReference type="PANTHER" id="PTHR11347">
    <property type="entry name" value="CYCLIC NUCLEOTIDE PHOSPHODIESTERASE"/>
    <property type="match status" value="1"/>
</dbReference>
<feature type="transmembrane region" description="Helical" evidence="7">
    <location>
        <begin position="36"/>
        <end position="59"/>
    </location>
</feature>
<dbReference type="GO" id="GO:0004114">
    <property type="term" value="F:3',5'-cyclic-nucleotide phosphodiesterase activity"/>
    <property type="evidence" value="ECO:0007669"/>
    <property type="project" value="InterPro"/>
</dbReference>
<dbReference type="InterPro" id="IPR002073">
    <property type="entry name" value="PDEase_catalytic_dom"/>
</dbReference>
<dbReference type="OMA" id="CMTESAV"/>
<evidence type="ECO:0000256" key="7">
    <source>
        <dbReference type="SAM" id="Phobius"/>
    </source>
</evidence>
<dbReference type="EMBL" id="CDMY01000727">
    <property type="protein sequence ID" value="CEM31578.1"/>
    <property type="molecule type" value="Genomic_DNA"/>
</dbReference>
<proteinExistence type="predicted"/>
<comment type="subcellular location">
    <subcellularLocation>
        <location evidence="1">Membrane</location>
        <topology evidence="1">Multi-pass membrane protein</topology>
    </subcellularLocation>
</comment>
<dbReference type="InterPro" id="IPR005821">
    <property type="entry name" value="Ion_trans_dom"/>
</dbReference>
<dbReference type="AlphaFoldDB" id="A0A0G4GN65"/>
<dbReference type="PROSITE" id="PS00126">
    <property type="entry name" value="PDEASE_I_1"/>
    <property type="match status" value="1"/>
</dbReference>
<evidence type="ECO:0000256" key="5">
    <source>
        <dbReference type="ARBA" id="ARBA00022989"/>
    </source>
</evidence>
<dbReference type="OrthoDB" id="189220at2759"/>
<evidence type="ECO:0000256" key="2">
    <source>
        <dbReference type="ARBA" id="ARBA00022692"/>
    </source>
</evidence>
<dbReference type="STRING" id="1169540.A0A0G4GN65"/>
<evidence type="ECO:0000256" key="3">
    <source>
        <dbReference type="ARBA" id="ARBA00022723"/>
    </source>
</evidence>
<evidence type="ECO:0000259" key="8">
    <source>
        <dbReference type="PROSITE" id="PS51845"/>
    </source>
</evidence>
<feature type="transmembrane region" description="Helical" evidence="7">
    <location>
        <begin position="71"/>
        <end position="93"/>
    </location>
</feature>
<dbReference type="GO" id="GO:0046872">
    <property type="term" value="F:metal ion binding"/>
    <property type="evidence" value="ECO:0007669"/>
    <property type="project" value="UniProtKB-KW"/>
</dbReference>
<evidence type="ECO:0000256" key="1">
    <source>
        <dbReference type="ARBA" id="ARBA00004141"/>
    </source>
</evidence>
<reference evidence="9 10" key="1">
    <citation type="submission" date="2014-11" db="EMBL/GenBank/DDBJ databases">
        <authorList>
            <person name="Zhu J."/>
            <person name="Qi W."/>
            <person name="Song R."/>
        </authorList>
    </citation>
    <scope>NUCLEOTIDE SEQUENCE [LARGE SCALE GENOMIC DNA]</scope>
</reference>
<dbReference type="PhylomeDB" id="A0A0G4GN65"/>
<keyword evidence="3" id="KW-0479">Metal-binding</keyword>
<dbReference type="PROSITE" id="PS51845">
    <property type="entry name" value="PDEASE_I_2"/>
    <property type="match status" value="1"/>
</dbReference>
<feature type="domain" description="PDEase" evidence="8">
    <location>
        <begin position="256"/>
        <end position="405"/>
    </location>
</feature>
<keyword evidence="4" id="KW-0378">Hydrolase</keyword>
<organism evidence="9 10">
    <name type="scientific">Vitrella brassicaformis (strain CCMP3155)</name>
    <dbReference type="NCBI Taxonomy" id="1169540"/>
    <lineage>
        <taxon>Eukaryota</taxon>
        <taxon>Sar</taxon>
        <taxon>Alveolata</taxon>
        <taxon>Colpodellida</taxon>
        <taxon>Vitrellaceae</taxon>
        <taxon>Vitrella</taxon>
    </lineage>
</organism>
<keyword evidence="5 7" id="KW-1133">Transmembrane helix</keyword>
<dbReference type="GO" id="GO:0005216">
    <property type="term" value="F:monoatomic ion channel activity"/>
    <property type="evidence" value="ECO:0007669"/>
    <property type="project" value="InterPro"/>
</dbReference>
<evidence type="ECO:0000256" key="6">
    <source>
        <dbReference type="ARBA" id="ARBA00023136"/>
    </source>
</evidence>
<dbReference type="GO" id="GO:0016020">
    <property type="term" value="C:membrane"/>
    <property type="evidence" value="ECO:0007669"/>
    <property type="project" value="UniProtKB-SubCell"/>
</dbReference>
<dbReference type="Pfam" id="PF00520">
    <property type="entry name" value="Ion_trans"/>
    <property type="match status" value="1"/>
</dbReference>
<gene>
    <name evidence="9" type="ORF">Vbra_10173</name>
</gene>
<dbReference type="SUPFAM" id="SSF109604">
    <property type="entry name" value="HD-domain/PDEase-like"/>
    <property type="match status" value="1"/>
</dbReference>
<dbReference type="VEuPathDB" id="CryptoDB:Vbra_10173"/>
<keyword evidence="10" id="KW-1185">Reference proteome</keyword>
<dbReference type="InterPro" id="IPR036971">
    <property type="entry name" value="PDEase_catalytic_dom_sf"/>
</dbReference>
<feature type="transmembrane region" description="Helical" evidence="7">
    <location>
        <begin position="99"/>
        <end position="118"/>
    </location>
</feature>